<proteinExistence type="predicted"/>
<reference evidence="1" key="1">
    <citation type="submission" date="2022-03" db="EMBL/GenBank/DDBJ databases">
        <authorList>
            <person name="Alioto T."/>
            <person name="Alioto T."/>
            <person name="Gomez Garrido J."/>
        </authorList>
    </citation>
    <scope>NUCLEOTIDE SEQUENCE</scope>
</reference>
<protein>
    <submittedName>
        <fullName evidence="1">Uncharacterized protein</fullName>
    </submittedName>
</protein>
<feature type="non-terminal residue" evidence="1">
    <location>
        <position position="50"/>
    </location>
</feature>
<gene>
    <name evidence="1" type="ORF">PECUL_23A046963</name>
</gene>
<evidence type="ECO:0000313" key="2">
    <source>
        <dbReference type="Proteomes" id="UP001295444"/>
    </source>
</evidence>
<dbReference type="Proteomes" id="UP001295444">
    <property type="component" value="Chromosome 04"/>
</dbReference>
<name>A0AAD1RWJ6_PELCU</name>
<organism evidence="1 2">
    <name type="scientific">Pelobates cultripes</name>
    <name type="common">Western spadefoot toad</name>
    <dbReference type="NCBI Taxonomy" id="61616"/>
    <lineage>
        <taxon>Eukaryota</taxon>
        <taxon>Metazoa</taxon>
        <taxon>Chordata</taxon>
        <taxon>Craniata</taxon>
        <taxon>Vertebrata</taxon>
        <taxon>Euteleostomi</taxon>
        <taxon>Amphibia</taxon>
        <taxon>Batrachia</taxon>
        <taxon>Anura</taxon>
        <taxon>Pelobatoidea</taxon>
        <taxon>Pelobatidae</taxon>
        <taxon>Pelobates</taxon>
    </lineage>
</organism>
<evidence type="ECO:0000313" key="1">
    <source>
        <dbReference type="EMBL" id="CAH2282932.1"/>
    </source>
</evidence>
<accession>A0AAD1RWJ6</accession>
<dbReference type="EMBL" id="OW240915">
    <property type="protein sequence ID" value="CAH2282932.1"/>
    <property type="molecule type" value="Genomic_DNA"/>
</dbReference>
<dbReference type="AlphaFoldDB" id="A0AAD1RWJ6"/>
<keyword evidence="2" id="KW-1185">Reference proteome</keyword>
<sequence length="50" mass="5599">MYIRIHSSWEGGHRRWGKGLQLSPDVQHISVGNRNAATFADFIIFTSAGI</sequence>